<dbReference type="AlphaFoldDB" id="A0A7J6VCD1"/>
<gene>
    <name evidence="2" type="ORF">FRX31_027870</name>
</gene>
<evidence type="ECO:0000256" key="1">
    <source>
        <dbReference type="SAM" id="MobiDB-lite"/>
    </source>
</evidence>
<keyword evidence="3" id="KW-1185">Reference proteome</keyword>
<dbReference type="Proteomes" id="UP000554482">
    <property type="component" value="Unassembled WGS sequence"/>
</dbReference>
<evidence type="ECO:0000313" key="3">
    <source>
        <dbReference type="Proteomes" id="UP000554482"/>
    </source>
</evidence>
<feature type="region of interest" description="Disordered" evidence="1">
    <location>
        <begin position="115"/>
        <end position="142"/>
    </location>
</feature>
<feature type="compositionally biased region" description="Polar residues" evidence="1">
    <location>
        <begin position="1"/>
        <end position="10"/>
    </location>
</feature>
<proteinExistence type="predicted"/>
<sequence>MRRSYVGTSSRNEKKERVIRGDADAGAVNMKAEDKSNFNQVVFDDLIEKTRTVRGMSVFAPEAIQVGKQISDLKEKGFSFAKALTINGDHTTEEADEDYALFLIAYAEDTEKIADDMFDKEEECNNSPKGDSEVAGHDQPPS</sequence>
<reference evidence="2 3" key="1">
    <citation type="submission" date="2020-06" db="EMBL/GenBank/DDBJ databases">
        <title>Transcriptomic and genomic resources for Thalictrum thalictroides and T. hernandezii: Facilitating candidate gene discovery in an emerging model plant lineage.</title>
        <authorList>
            <person name="Arias T."/>
            <person name="Riano-Pachon D.M."/>
            <person name="Di Stilio V.S."/>
        </authorList>
    </citation>
    <scope>NUCLEOTIDE SEQUENCE [LARGE SCALE GENOMIC DNA]</scope>
    <source>
        <strain evidence="3">cv. WT478/WT964</strain>
        <tissue evidence="2">Leaves</tissue>
    </source>
</reference>
<protein>
    <submittedName>
        <fullName evidence="2">Uncharacterized protein</fullName>
    </submittedName>
</protein>
<dbReference type="EMBL" id="JABWDY010034598">
    <property type="protein sequence ID" value="KAF5182543.1"/>
    <property type="molecule type" value="Genomic_DNA"/>
</dbReference>
<feature type="non-terminal residue" evidence="2">
    <location>
        <position position="142"/>
    </location>
</feature>
<accession>A0A7J6VCD1</accession>
<feature type="region of interest" description="Disordered" evidence="1">
    <location>
        <begin position="1"/>
        <end position="20"/>
    </location>
</feature>
<evidence type="ECO:0000313" key="2">
    <source>
        <dbReference type="EMBL" id="KAF5182543.1"/>
    </source>
</evidence>
<feature type="compositionally biased region" description="Basic and acidic residues" evidence="1">
    <location>
        <begin position="11"/>
        <end position="20"/>
    </location>
</feature>
<organism evidence="2 3">
    <name type="scientific">Thalictrum thalictroides</name>
    <name type="common">Rue-anemone</name>
    <name type="synonym">Anemone thalictroides</name>
    <dbReference type="NCBI Taxonomy" id="46969"/>
    <lineage>
        <taxon>Eukaryota</taxon>
        <taxon>Viridiplantae</taxon>
        <taxon>Streptophyta</taxon>
        <taxon>Embryophyta</taxon>
        <taxon>Tracheophyta</taxon>
        <taxon>Spermatophyta</taxon>
        <taxon>Magnoliopsida</taxon>
        <taxon>Ranunculales</taxon>
        <taxon>Ranunculaceae</taxon>
        <taxon>Thalictroideae</taxon>
        <taxon>Thalictrum</taxon>
    </lineage>
</organism>
<name>A0A7J6VCD1_THATH</name>
<comment type="caution">
    <text evidence="2">The sequence shown here is derived from an EMBL/GenBank/DDBJ whole genome shotgun (WGS) entry which is preliminary data.</text>
</comment>